<dbReference type="RefSeq" id="WP_184791168.1">
    <property type="nucleotide sequence ID" value="NZ_BONT01000009.1"/>
</dbReference>
<evidence type="ECO:0000313" key="2">
    <source>
        <dbReference type="EMBL" id="MBB6038370.1"/>
    </source>
</evidence>
<sequence length="205" mass="22358">MTPKAAARQERSDLADLLSTLTPAQWDAPTLCDGWRVRDVVAHVIGYDEIGLLGALTRMAKAGFSLDRANAATLATPREPAELLDALRRHLTPRGITAAFGGRIALLDCTVHHQDIRRPLGLPREIPPERLRHALGFLPLAYAIDAPRRIRGLRLVAEDIDWTHGDGPELRGTGEAVLMATAGRHRALDELTGDGVTVLAARIRR</sequence>
<evidence type="ECO:0000313" key="3">
    <source>
        <dbReference type="Proteomes" id="UP000548476"/>
    </source>
</evidence>
<accession>A0A841G2K8</accession>
<proteinExistence type="predicted"/>
<organism evidence="2 3">
    <name type="scientific">Phytomonospora endophytica</name>
    <dbReference type="NCBI Taxonomy" id="714109"/>
    <lineage>
        <taxon>Bacteria</taxon>
        <taxon>Bacillati</taxon>
        <taxon>Actinomycetota</taxon>
        <taxon>Actinomycetes</taxon>
        <taxon>Micromonosporales</taxon>
        <taxon>Micromonosporaceae</taxon>
        <taxon>Phytomonospora</taxon>
    </lineage>
</organism>
<dbReference type="Gene3D" id="1.20.120.450">
    <property type="entry name" value="dinb family like domain"/>
    <property type="match status" value="1"/>
</dbReference>
<dbReference type="SUPFAM" id="SSF109854">
    <property type="entry name" value="DinB/YfiT-like putative metalloenzymes"/>
    <property type="match status" value="1"/>
</dbReference>
<evidence type="ECO:0000259" key="1">
    <source>
        <dbReference type="Pfam" id="PF11716"/>
    </source>
</evidence>
<dbReference type="NCBIfam" id="TIGR03083">
    <property type="entry name" value="maleylpyruvate isomerase family mycothiol-dependent enzyme"/>
    <property type="match status" value="1"/>
</dbReference>
<comment type="caution">
    <text evidence="2">The sequence shown here is derived from an EMBL/GenBank/DDBJ whole genome shotgun (WGS) entry which is preliminary data.</text>
</comment>
<feature type="domain" description="Mycothiol-dependent maleylpyruvate isomerase metal-binding" evidence="1">
    <location>
        <begin position="8"/>
        <end position="91"/>
    </location>
</feature>
<dbReference type="GO" id="GO:0046872">
    <property type="term" value="F:metal ion binding"/>
    <property type="evidence" value="ECO:0007669"/>
    <property type="project" value="InterPro"/>
</dbReference>
<protein>
    <submittedName>
        <fullName evidence="2">Uncharacterized protein (TIGR03083 family)</fullName>
    </submittedName>
</protein>
<dbReference type="InterPro" id="IPR024344">
    <property type="entry name" value="MDMPI_metal-binding"/>
</dbReference>
<dbReference type="EMBL" id="JACHGT010000016">
    <property type="protein sequence ID" value="MBB6038370.1"/>
    <property type="molecule type" value="Genomic_DNA"/>
</dbReference>
<gene>
    <name evidence="2" type="ORF">HNR73_006253</name>
</gene>
<dbReference type="InterPro" id="IPR017517">
    <property type="entry name" value="Maleyloyr_isom"/>
</dbReference>
<dbReference type="InterPro" id="IPR034660">
    <property type="entry name" value="DinB/YfiT-like"/>
</dbReference>
<keyword evidence="3" id="KW-1185">Reference proteome</keyword>
<name>A0A841G2K8_9ACTN</name>
<dbReference type="AlphaFoldDB" id="A0A841G2K8"/>
<dbReference type="Proteomes" id="UP000548476">
    <property type="component" value="Unassembled WGS sequence"/>
</dbReference>
<reference evidence="2 3" key="1">
    <citation type="submission" date="2020-08" db="EMBL/GenBank/DDBJ databases">
        <title>Genomic Encyclopedia of Type Strains, Phase IV (KMG-IV): sequencing the most valuable type-strain genomes for metagenomic binning, comparative biology and taxonomic classification.</title>
        <authorList>
            <person name="Goeker M."/>
        </authorList>
    </citation>
    <scope>NUCLEOTIDE SEQUENCE [LARGE SCALE GENOMIC DNA]</scope>
    <source>
        <strain evidence="2 3">YIM 65646</strain>
    </source>
</reference>
<dbReference type="Pfam" id="PF11716">
    <property type="entry name" value="MDMPI_N"/>
    <property type="match status" value="1"/>
</dbReference>